<reference evidence="1 2" key="1">
    <citation type="submission" date="2023-07" db="EMBL/GenBank/DDBJ databases">
        <title>Sequencing the genomes of 1000 actinobacteria strains.</title>
        <authorList>
            <person name="Klenk H.-P."/>
        </authorList>
    </citation>
    <scope>NUCLEOTIDE SEQUENCE [LARGE SCALE GENOMIC DNA]</scope>
    <source>
        <strain evidence="1 2">DSM 44709</strain>
    </source>
</reference>
<keyword evidence="2" id="KW-1185">Reference proteome</keyword>
<dbReference type="AlphaFoldDB" id="A0AAE4B2E2"/>
<evidence type="ECO:0000313" key="2">
    <source>
        <dbReference type="Proteomes" id="UP001240236"/>
    </source>
</evidence>
<evidence type="ECO:0000313" key="1">
    <source>
        <dbReference type="EMBL" id="MDQ0371567.1"/>
    </source>
</evidence>
<dbReference type="EMBL" id="JAUSUZ010000001">
    <property type="protein sequence ID" value="MDQ0371567.1"/>
    <property type="molecule type" value="Genomic_DNA"/>
</dbReference>
<protein>
    <submittedName>
        <fullName evidence="1">Uncharacterized protein</fullName>
    </submittedName>
</protein>
<gene>
    <name evidence="1" type="ORF">J2S42_008236</name>
</gene>
<organism evidence="1 2">
    <name type="scientific">Catenuloplanes indicus</name>
    <dbReference type="NCBI Taxonomy" id="137267"/>
    <lineage>
        <taxon>Bacteria</taxon>
        <taxon>Bacillati</taxon>
        <taxon>Actinomycetota</taxon>
        <taxon>Actinomycetes</taxon>
        <taxon>Micromonosporales</taxon>
        <taxon>Micromonosporaceae</taxon>
        <taxon>Catenuloplanes</taxon>
    </lineage>
</organism>
<comment type="caution">
    <text evidence="1">The sequence shown here is derived from an EMBL/GenBank/DDBJ whole genome shotgun (WGS) entry which is preliminary data.</text>
</comment>
<proteinExistence type="predicted"/>
<dbReference type="Proteomes" id="UP001240236">
    <property type="component" value="Unassembled WGS sequence"/>
</dbReference>
<sequence>MSTTVEPRPTTVDTSMPDWMHLACCTEPPVSLCGIDLTTGDEVTSADEAPAPVCPLCEAVAAYRCPRCGA</sequence>
<accession>A0AAE4B2E2</accession>
<name>A0AAE4B2E2_9ACTN</name>